<feature type="coiled-coil region" evidence="5">
    <location>
        <begin position="1281"/>
        <end position="1308"/>
    </location>
</feature>
<dbReference type="GO" id="GO:0004386">
    <property type="term" value="F:helicase activity"/>
    <property type="evidence" value="ECO:0007669"/>
    <property type="project" value="InterPro"/>
</dbReference>
<evidence type="ECO:0000256" key="5">
    <source>
        <dbReference type="SAM" id="Coils"/>
    </source>
</evidence>
<evidence type="ECO:0000256" key="2">
    <source>
        <dbReference type="ARBA" id="ARBA00022737"/>
    </source>
</evidence>
<keyword evidence="1" id="KW-0479">Metal-binding</keyword>
<feature type="domain" description="NF-X1-type" evidence="6">
    <location>
        <begin position="451"/>
        <end position="467"/>
    </location>
</feature>
<proteinExistence type="predicted"/>
<evidence type="ECO:0000259" key="6">
    <source>
        <dbReference type="SMART" id="SM00438"/>
    </source>
</evidence>
<dbReference type="PANTHER" id="PTHR10887">
    <property type="entry name" value="DNA2/NAM7 HELICASE FAMILY"/>
    <property type="match status" value="1"/>
</dbReference>
<keyword evidence="4" id="KW-0862">Zinc</keyword>
<feature type="domain" description="NF-X1-type" evidence="6">
    <location>
        <begin position="611"/>
        <end position="634"/>
    </location>
</feature>
<keyword evidence="8" id="KW-1185">Reference proteome</keyword>
<accession>A0AAU9VXI7</accession>
<dbReference type="InterPro" id="IPR041677">
    <property type="entry name" value="DNA2/NAM7_AAA_11"/>
</dbReference>
<dbReference type="GO" id="GO:0008270">
    <property type="term" value="F:zinc ion binding"/>
    <property type="evidence" value="ECO:0007669"/>
    <property type="project" value="UniProtKB-KW"/>
</dbReference>
<dbReference type="InterPro" id="IPR000967">
    <property type="entry name" value="Znf_NFX1"/>
</dbReference>
<reference evidence="7 8" key="1">
    <citation type="submission" date="2022-05" db="EMBL/GenBank/DDBJ databases">
        <authorList>
            <consortium name="Genoscope - CEA"/>
            <person name="William W."/>
        </authorList>
    </citation>
    <scope>NUCLEOTIDE SEQUENCE [LARGE SCALE GENOMIC DNA]</scope>
</reference>
<feature type="domain" description="NF-X1-type" evidence="6">
    <location>
        <begin position="314"/>
        <end position="339"/>
    </location>
</feature>
<evidence type="ECO:0000313" key="8">
    <source>
        <dbReference type="Proteomes" id="UP001159428"/>
    </source>
</evidence>
<name>A0AAU9VXI7_9CNID</name>
<dbReference type="Pfam" id="PF13087">
    <property type="entry name" value="AAA_12"/>
    <property type="match status" value="1"/>
</dbReference>
<dbReference type="InterPro" id="IPR027417">
    <property type="entry name" value="P-loop_NTPase"/>
</dbReference>
<organism evidence="7 8">
    <name type="scientific">Pocillopora meandrina</name>
    <dbReference type="NCBI Taxonomy" id="46732"/>
    <lineage>
        <taxon>Eukaryota</taxon>
        <taxon>Metazoa</taxon>
        <taxon>Cnidaria</taxon>
        <taxon>Anthozoa</taxon>
        <taxon>Hexacorallia</taxon>
        <taxon>Scleractinia</taxon>
        <taxon>Astrocoeniina</taxon>
        <taxon>Pocilloporidae</taxon>
        <taxon>Pocillopora</taxon>
    </lineage>
</organism>
<dbReference type="GO" id="GO:0031380">
    <property type="term" value="C:nuclear RNA-directed RNA polymerase complex"/>
    <property type="evidence" value="ECO:0007669"/>
    <property type="project" value="TreeGrafter"/>
</dbReference>
<sequence length="1547" mass="175261">MTTSGAARYHSMLQKIGPKIVIIEEAAEVMEAHIITSLSRDTNHVILIGDHKQLRPKATVYELAQKYNLEISLFERMVMNSMDCKQLSIQHRMRPEIAALTKRFYDHEILDHETVCKFENIVGITKNMFFVDHCQLESLNGNLQSFSNPHEATFLKSLCMYLLQQGYRRHQITILTMYIGQLLLLQEKMPRNQFEGIKICTVDNFQGEENDIILLSLVRSNLEGRIGFLSESNRICVALSRARKGFYCIGNLNMLRRQCQVWQGICNDLDATKAIGDTFELTCQRHENMTSVRNPGDFPKFGGCSRMCGERLDCGHACDRPCHPSDLYHVEQCRKVCFKSCPNEHQCGKVCHYPRSCPDCSHGMWKTVPKCGHEQSIPCSVDPAAFSCLVKCEKMLPCGHKCRKKCGEVCTAKCKEKCLKSLPCGHNKEIACHRDPTTVECNNDCKKVLECGHPCKKRCKDECQCNEEIMVQLPCKHMKRVLCHKKHDSFECHERCRRTLDCGHECPGNCFEDCRVDLCKATVIKELPCGHRQSEPCNVDPKSAFCYNPCQRPLDCGHKCPSVCGRQCKEVKCEELCQTKCARGHACQKLCHYGRACDACMVVHNMPLPTCGHTVEKLCYIDPKSINCDKPCQRSRACGHPCSSICSKKCEAQPCTLPMSKTLPCGHEVVLPCHKNPLKYKCTKGIEVNLPCGHKMHYECHVAQGAEKKPLCNEKVEKELPCSHKLILPCHKKPDDCKCKKKVDVELSCGHTKSLVCFSLKKDLQNATCTAKTTRILPCGHETILRCYINPEEQSCQEEVQLTLSCGHEKHTTCSEIKNELTKENDECNEKLTMKLPCGHEKKVECSQGRKGNIFCNAPCDRFLPCEHRCQKKCGENCASFKCAVEVQKDLACGFHKVSCPCSENVSQVVCKKRCQRRLSCGHVCQGKCAEECSQYKCNKKVLKPLNCAGGHSLQMKCSDNPEDVKCKEKCNRKLGCGHRCPGLCSEKCENMRCTNRIEDKFPCGHKMENVRCFQRKTATCTAPCQRQKSSCKHRCKGVCGKDCSNYPCEEVVNKFLSCGHNIEMRCKHPIDKVQCPAECKAKLPCGHYCTGKCYECQERGSHEFCQHQCGRLLICLHRCNAACGEPCPPCNKKCAKSCPHGKCKRRCSQLCDSCTEPCKWRCPHYKCKNLCGEECDRPPCNAPCPKKLPCQHPCIGLCGENCPTLCAICNAKKLSSTIAAKGSAKKEAMRCLQLLDCGHIISVEEMDAWMVRKLGDHVQLLQCPRCSTSITFSYRYGNIVKRMLKNVENVKTQIEQLEVEVSDAVIRLAKDIGAIQKYDVKHRQSFGQANLDFVRSIQWKWNPFNLPRGNRSSVFKFTFKNHLMILQQVTNTEDVLANIKAHREVSEPWKPAIKDAMNNIKEDLENPELDLESLSQIHEQAKKFFLFSQVLKVQDIALMHRISLSGNGVDRKMSAHIRFKKFLKGNDDILDIDWLETIVNLLRKEVKLEPLPKEAQDFANFPGYRTDVWKLCEKGHAFCIRRIVRRGKSILVGSDGCTLCTVKESD</sequence>
<keyword evidence="3" id="KW-0863">Zinc-finger</keyword>
<dbReference type="Proteomes" id="UP001159428">
    <property type="component" value="Unassembled WGS sequence"/>
</dbReference>
<evidence type="ECO:0000256" key="1">
    <source>
        <dbReference type="ARBA" id="ARBA00022723"/>
    </source>
</evidence>
<evidence type="ECO:0000256" key="4">
    <source>
        <dbReference type="ARBA" id="ARBA00022833"/>
    </source>
</evidence>
<feature type="domain" description="NF-X1-type" evidence="6">
    <location>
        <begin position="341"/>
        <end position="362"/>
    </location>
</feature>
<dbReference type="InterPro" id="IPR041679">
    <property type="entry name" value="DNA2/NAM7-like_C"/>
</dbReference>
<feature type="domain" description="NF-X1-type" evidence="6">
    <location>
        <begin position="1116"/>
        <end position="1133"/>
    </location>
</feature>
<feature type="domain" description="NF-X1-type" evidence="6">
    <location>
        <begin position="638"/>
        <end position="657"/>
    </location>
</feature>
<feature type="domain" description="NF-X1-type" evidence="6">
    <location>
        <begin position="866"/>
        <end position="885"/>
    </location>
</feature>
<keyword evidence="5" id="KW-0175">Coiled coil</keyword>
<gene>
    <name evidence="7" type="ORF">PMEA_00028501</name>
</gene>
<dbReference type="SMART" id="SM00438">
    <property type="entry name" value="ZnF_NFX"/>
    <property type="match status" value="14"/>
</dbReference>
<feature type="domain" description="NF-X1-type" evidence="6">
    <location>
        <begin position="398"/>
        <end position="420"/>
    </location>
</feature>
<feature type="domain" description="NF-X1-type" evidence="6">
    <location>
        <begin position="581"/>
        <end position="602"/>
    </location>
</feature>
<dbReference type="SUPFAM" id="SSF52540">
    <property type="entry name" value="P-loop containing nucleoside triphosphate hydrolases"/>
    <property type="match status" value="1"/>
</dbReference>
<comment type="caution">
    <text evidence="7">The sequence shown here is derived from an EMBL/GenBank/DDBJ whole genome shotgun (WGS) entry which is preliminary data.</text>
</comment>
<dbReference type="CDD" id="cd18808">
    <property type="entry name" value="SF1_C_Upf1"/>
    <property type="match status" value="1"/>
</dbReference>
<protein>
    <recommendedName>
        <fullName evidence="6">NF-X1-type domain-containing protein</fullName>
    </recommendedName>
</protein>
<dbReference type="FunFam" id="3.40.50.300:FF:000742">
    <property type="entry name" value="NFX1-type zinc finger-containing protein 1"/>
    <property type="match status" value="1"/>
</dbReference>
<feature type="domain" description="NF-X1-type" evidence="6">
    <location>
        <begin position="665"/>
        <end position="684"/>
    </location>
</feature>
<keyword evidence="2" id="KW-0677">Repeat</keyword>
<feature type="domain" description="NF-X1-type" evidence="6">
    <location>
        <begin position="424"/>
        <end position="447"/>
    </location>
</feature>
<dbReference type="InterPro" id="IPR047187">
    <property type="entry name" value="SF1_C_Upf1"/>
</dbReference>
<dbReference type="Pfam" id="PF13086">
    <property type="entry name" value="AAA_11"/>
    <property type="match status" value="1"/>
</dbReference>
<dbReference type="EMBL" id="CALNXJ010000006">
    <property type="protein sequence ID" value="CAH3042004.1"/>
    <property type="molecule type" value="Genomic_DNA"/>
</dbReference>
<feature type="domain" description="NF-X1-type" evidence="6">
    <location>
        <begin position="556"/>
        <end position="575"/>
    </location>
</feature>
<evidence type="ECO:0000256" key="3">
    <source>
        <dbReference type="ARBA" id="ARBA00022771"/>
    </source>
</evidence>
<dbReference type="GO" id="GO:0031048">
    <property type="term" value="P:regulatory ncRNA-mediated heterochromatin formation"/>
    <property type="evidence" value="ECO:0007669"/>
    <property type="project" value="TreeGrafter"/>
</dbReference>
<dbReference type="InterPro" id="IPR045055">
    <property type="entry name" value="DNA2/NAM7-like"/>
</dbReference>
<dbReference type="Gene3D" id="3.40.50.300">
    <property type="entry name" value="P-loop containing nucleotide triphosphate hydrolases"/>
    <property type="match status" value="2"/>
</dbReference>
<feature type="domain" description="NF-X1-type" evidence="6">
    <location>
        <begin position="722"/>
        <end position="741"/>
    </location>
</feature>
<evidence type="ECO:0000313" key="7">
    <source>
        <dbReference type="EMBL" id="CAH3042004.1"/>
    </source>
</evidence>
<dbReference type="PANTHER" id="PTHR10887:SF341">
    <property type="entry name" value="NFX1-TYPE ZINC FINGER-CONTAINING PROTEIN 1"/>
    <property type="match status" value="1"/>
</dbReference>
<feature type="domain" description="NF-X1-type" evidence="6">
    <location>
        <begin position="921"/>
        <end position="940"/>
    </location>
</feature>